<gene>
    <name evidence="2" type="ORF">RIMI_LOCUS21267491</name>
</gene>
<evidence type="ECO:0000256" key="1">
    <source>
        <dbReference type="SAM" id="MobiDB-lite"/>
    </source>
</evidence>
<feature type="region of interest" description="Disordered" evidence="1">
    <location>
        <begin position="98"/>
        <end position="254"/>
    </location>
</feature>
<evidence type="ECO:0000313" key="3">
    <source>
        <dbReference type="Proteomes" id="UP001176940"/>
    </source>
</evidence>
<sequence length="587" mass="65754">MTSTAFSAILICVRVSPHGRRAVTGTHRTQRAYAPVTLSLSRTRKLPSLPALANNSSAAARLRSRVVPGQRHVPRGSSRQHCAAARCHVQEINHKIKEEEKKNHKSTKKKKKKLKCQQVKSRNKFTQKVTRGHVKVASGRSRGAPHREGGDTPENAPRASITVRPEERRSRWRPRSLSTRTSGGERPNPEHRHKPRPQTDTGGGQKEEPPETEQPPPPRTPENTATPSGLPEQLHRGKTATPGASREWQGSGAGVPQVAVIRCRGPTGGRDQVLMSHRWQGSGVRVSQVVGIRWAGADVPQVAVIRCGGPTGGRDQVRGSHRWQGSGAGVPQVAGISAYEGTWLSAYERTWLSAYERTWLSAYERTWLSAYERTWLSAYERTWLSAYERTWLSAYERTWLSAYERTWLSAYDRVWLSAYERTWLSAYERTWLSAYERTWLSAYDWFGEGELRHPIPDVSEILQVAAVHLQLIFPGRLDVLQEMGGPGEEHIVCQDHGPLLQQSHLLQQLQVSQVAALPVVHEDEVQLLHPVLVLQLRDDVIGRPNQELHLQAGRGTERGAVSGGINHTSAPMCHHRCPHCPDRNPPY</sequence>
<accession>A0ABN9MHX8</accession>
<reference evidence="2" key="1">
    <citation type="submission" date="2023-07" db="EMBL/GenBank/DDBJ databases">
        <authorList>
            <person name="Stuckert A."/>
        </authorList>
    </citation>
    <scope>NUCLEOTIDE SEQUENCE</scope>
</reference>
<keyword evidence="3" id="KW-1185">Reference proteome</keyword>
<protein>
    <submittedName>
        <fullName evidence="2">Uncharacterized protein</fullName>
    </submittedName>
</protein>
<proteinExistence type="predicted"/>
<feature type="compositionally biased region" description="Basic residues" evidence="1">
    <location>
        <begin position="103"/>
        <end position="134"/>
    </location>
</feature>
<evidence type="ECO:0000313" key="2">
    <source>
        <dbReference type="EMBL" id="CAJ0966389.1"/>
    </source>
</evidence>
<organism evidence="2 3">
    <name type="scientific">Ranitomeya imitator</name>
    <name type="common">mimic poison frog</name>
    <dbReference type="NCBI Taxonomy" id="111125"/>
    <lineage>
        <taxon>Eukaryota</taxon>
        <taxon>Metazoa</taxon>
        <taxon>Chordata</taxon>
        <taxon>Craniata</taxon>
        <taxon>Vertebrata</taxon>
        <taxon>Euteleostomi</taxon>
        <taxon>Amphibia</taxon>
        <taxon>Batrachia</taxon>
        <taxon>Anura</taxon>
        <taxon>Neobatrachia</taxon>
        <taxon>Hyloidea</taxon>
        <taxon>Dendrobatidae</taxon>
        <taxon>Dendrobatinae</taxon>
        <taxon>Ranitomeya</taxon>
    </lineage>
</organism>
<comment type="caution">
    <text evidence="2">The sequence shown here is derived from an EMBL/GenBank/DDBJ whole genome shotgun (WGS) entry which is preliminary data.</text>
</comment>
<dbReference type="Proteomes" id="UP001176940">
    <property type="component" value="Unassembled WGS sequence"/>
</dbReference>
<dbReference type="EMBL" id="CAUEEQ010074297">
    <property type="protein sequence ID" value="CAJ0966389.1"/>
    <property type="molecule type" value="Genomic_DNA"/>
</dbReference>
<name>A0ABN9MHX8_9NEOB</name>